<dbReference type="EMBL" id="AP017378">
    <property type="protein sequence ID" value="BBD09369.1"/>
    <property type="molecule type" value="Genomic_DNA"/>
</dbReference>
<accession>A0A2Z6B1H2</accession>
<organism evidence="2 3">
    <name type="scientific">Desulfovibrio ferrophilus</name>
    <dbReference type="NCBI Taxonomy" id="241368"/>
    <lineage>
        <taxon>Bacteria</taxon>
        <taxon>Pseudomonadati</taxon>
        <taxon>Thermodesulfobacteriota</taxon>
        <taxon>Desulfovibrionia</taxon>
        <taxon>Desulfovibrionales</taxon>
        <taxon>Desulfovibrionaceae</taxon>
        <taxon>Desulfovibrio</taxon>
    </lineage>
</organism>
<keyword evidence="2" id="KW-0489">Methyltransferase</keyword>
<evidence type="ECO:0000259" key="1">
    <source>
        <dbReference type="Pfam" id="PF08241"/>
    </source>
</evidence>
<evidence type="ECO:0000313" key="3">
    <source>
        <dbReference type="Proteomes" id="UP000269883"/>
    </source>
</evidence>
<dbReference type="Gene3D" id="3.40.50.150">
    <property type="entry name" value="Vaccinia Virus protein VP39"/>
    <property type="match status" value="1"/>
</dbReference>
<feature type="domain" description="Methyltransferase type 11" evidence="1">
    <location>
        <begin position="47"/>
        <end position="135"/>
    </location>
</feature>
<reference evidence="2 3" key="1">
    <citation type="journal article" date="2018" name="Sci. Adv.">
        <title>Multi-heme cytochromes provide a pathway for survival in energy-limited environments.</title>
        <authorList>
            <person name="Deng X."/>
            <person name="Dohmae N."/>
            <person name="Nealson K.H."/>
            <person name="Hashimoto K."/>
            <person name="Okamoto A."/>
        </authorList>
    </citation>
    <scope>NUCLEOTIDE SEQUENCE [LARGE SCALE GENOMIC DNA]</scope>
    <source>
        <strain evidence="2 3">IS5</strain>
    </source>
</reference>
<name>A0A2Z6B1H2_9BACT</name>
<dbReference type="AlphaFoldDB" id="A0A2Z6B1H2"/>
<dbReference type="CDD" id="cd02440">
    <property type="entry name" value="AdoMet_MTases"/>
    <property type="match status" value="1"/>
</dbReference>
<dbReference type="SUPFAM" id="SSF53335">
    <property type="entry name" value="S-adenosyl-L-methionine-dependent methyltransferases"/>
    <property type="match status" value="1"/>
</dbReference>
<dbReference type="OrthoDB" id="9782767at2"/>
<dbReference type="Proteomes" id="UP000269883">
    <property type="component" value="Chromosome"/>
</dbReference>
<dbReference type="PANTHER" id="PTHR43591">
    <property type="entry name" value="METHYLTRANSFERASE"/>
    <property type="match status" value="1"/>
</dbReference>
<keyword evidence="3" id="KW-1185">Reference proteome</keyword>
<evidence type="ECO:0000313" key="2">
    <source>
        <dbReference type="EMBL" id="BBD09369.1"/>
    </source>
</evidence>
<dbReference type="InterPro" id="IPR029063">
    <property type="entry name" value="SAM-dependent_MTases_sf"/>
</dbReference>
<dbReference type="RefSeq" id="WP_126380274.1">
    <property type="nucleotide sequence ID" value="NZ_AP017378.1"/>
</dbReference>
<dbReference type="InterPro" id="IPR013216">
    <property type="entry name" value="Methyltransf_11"/>
</dbReference>
<dbReference type="GO" id="GO:0008757">
    <property type="term" value="F:S-adenosylmethionine-dependent methyltransferase activity"/>
    <property type="evidence" value="ECO:0007669"/>
    <property type="project" value="InterPro"/>
</dbReference>
<proteinExistence type="predicted"/>
<dbReference type="KEGG" id="dfl:DFE_2643"/>
<protein>
    <submittedName>
        <fullName evidence="2">Methyltransferase type 11</fullName>
    </submittedName>
</protein>
<keyword evidence="2" id="KW-0808">Transferase</keyword>
<sequence>MARWDGSAVDRYEAWFESTQGSFALVQERRLLERLASPWPRRGNTLLDIGSGPGIFMKLFWEMGFDITGLDDSPDMLGAARRRLGPHASYHLGKAEHLPFSDDEFDYASLLTVLEFCEDPLTALREAKRVAKYGVIIGFLNRYSLYRRARCTSCWPWKGNEGAFIEARWYSCLEMRRLISEALGNKPIKCGSVLPGPVWTWRATPPWNWLNGLVYPLGLGAYGAIRVDFAGQRPLTPLYSFAKSTA</sequence>
<dbReference type="Pfam" id="PF08241">
    <property type="entry name" value="Methyltransf_11"/>
    <property type="match status" value="1"/>
</dbReference>
<dbReference type="GO" id="GO:0032259">
    <property type="term" value="P:methylation"/>
    <property type="evidence" value="ECO:0007669"/>
    <property type="project" value="UniProtKB-KW"/>
</dbReference>
<gene>
    <name evidence="2" type="ORF">DFE_2643</name>
</gene>